<organism evidence="2 3">
    <name type="scientific">Astrephomene gubernaculifera</name>
    <dbReference type="NCBI Taxonomy" id="47775"/>
    <lineage>
        <taxon>Eukaryota</taxon>
        <taxon>Viridiplantae</taxon>
        <taxon>Chlorophyta</taxon>
        <taxon>core chlorophytes</taxon>
        <taxon>Chlorophyceae</taxon>
        <taxon>CS clade</taxon>
        <taxon>Chlamydomonadales</taxon>
        <taxon>Astrephomenaceae</taxon>
        <taxon>Astrephomene</taxon>
    </lineage>
</organism>
<evidence type="ECO:0000313" key="3">
    <source>
        <dbReference type="Proteomes" id="UP001054857"/>
    </source>
</evidence>
<dbReference type="SUPFAM" id="SSF55961">
    <property type="entry name" value="Bet v1-like"/>
    <property type="match status" value="1"/>
</dbReference>
<feature type="region of interest" description="Disordered" evidence="1">
    <location>
        <begin position="233"/>
        <end position="267"/>
    </location>
</feature>
<evidence type="ECO:0008006" key="4">
    <source>
        <dbReference type="Google" id="ProtNLM"/>
    </source>
</evidence>
<dbReference type="PANTHER" id="PTHR31385:SF1">
    <property type="entry name" value="PUTATIVE (DUF220)-RELATED"/>
    <property type="match status" value="1"/>
</dbReference>
<dbReference type="AlphaFoldDB" id="A0AAD3DEG1"/>
<evidence type="ECO:0000256" key="1">
    <source>
        <dbReference type="SAM" id="MobiDB-lite"/>
    </source>
</evidence>
<protein>
    <recommendedName>
        <fullName evidence="4">Coenzyme Q-binding protein COQ10 START domain-containing protein</fullName>
    </recommendedName>
</protein>
<accession>A0AAD3DEG1</accession>
<keyword evidence="3" id="KW-1185">Reference proteome</keyword>
<sequence>MDKIENWHEKDQAITVSEGNGFLYNLALRAKVDSSPNDIYSILTDPNTVSIFRSIKECTYRRVVEDDGQGQRRLEIGHRAVARFLFISISFETHLHVWENDVEKTIKFQLAGPGLMQKFDGCWRIKPFTQETLDDIYHPERLQSSSPRNHHHNHNHHHHNRNHQQHNGFGLFNAASLLGFLHHHRPPEARESLVTLEQSILPRGPTPPGLKGLVRGLCAHQLRCMMEDLRRELDRRKQQQQQQQEGSALTAAATAGTGDSTAPAAAAVSGSSKGQHLGSLAAAPAAACMALAGGGSLWAAVAPLCTISVRL</sequence>
<evidence type="ECO:0000313" key="2">
    <source>
        <dbReference type="EMBL" id="GFR39789.1"/>
    </source>
</evidence>
<dbReference type="Proteomes" id="UP001054857">
    <property type="component" value="Unassembled WGS sequence"/>
</dbReference>
<dbReference type="Gene3D" id="3.30.530.20">
    <property type="match status" value="1"/>
</dbReference>
<gene>
    <name evidence="2" type="ORF">Agub_g274</name>
</gene>
<feature type="region of interest" description="Disordered" evidence="1">
    <location>
        <begin position="141"/>
        <end position="166"/>
    </location>
</feature>
<proteinExistence type="predicted"/>
<name>A0AAD3DEG1_9CHLO</name>
<feature type="compositionally biased region" description="Basic residues" evidence="1">
    <location>
        <begin position="148"/>
        <end position="164"/>
    </location>
</feature>
<dbReference type="InterPro" id="IPR023393">
    <property type="entry name" value="START-like_dom_sf"/>
</dbReference>
<dbReference type="PANTHER" id="PTHR31385">
    <property type="entry name" value="PUTATIVE (DUF220)-RELATED"/>
    <property type="match status" value="1"/>
</dbReference>
<feature type="compositionally biased region" description="Low complexity" evidence="1">
    <location>
        <begin position="239"/>
        <end position="267"/>
    </location>
</feature>
<comment type="caution">
    <text evidence="2">The sequence shown here is derived from an EMBL/GenBank/DDBJ whole genome shotgun (WGS) entry which is preliminary data.</text>
</comment>
<dbReference type="EMBL" id="BMAR01000001">
    <property type="protein sequence ID" value="GFR39789.1"/>
    <property type="molecule type" value="Genomic_DNA"/>
</dbReference>
<reference evidence="2 3" key="1">
    <citation type="journal article" date="2021" name="Sci. Rep.">
        <title>Genome sequencing of the multicellular alga Astrephomene provides insights into convergent evolution of germ-soma differentiation.</title>
        <authorList>
            <person name="Yamashita S."/>
            <person name="Yamamoto K."/>
            <person name="Matsuzaki R."/>
            <person name="Suzuki S."/>
            <person name="Yamaguchi H."/>
            <person name="Hirooka S."/>
            <person name="Minakuchi Y."/>
            <person name="Miyagishima S."/>
            <person name="Kawachi M."/>
            <person name="Toyoda A."/>
            <person name="Nozaki H."/>
        </authorList>
    </citation>
    <scope>NUCLEOTIDE SEQUENCE [LARGE SCALE GENOMIC DNA]</scope>
    <source>
        <strain evidence="2 3">NIES-4017</strain>
    </source>
</reference>